<evidence type="ECO:0000313" key="1">
    <source>
        <dbReference type="EMBL" id="KAE8305970.1"/>
    </source>
</evidence>
<protein>
    <submittedName>
        <fullName evidence="1">Uncharacterized protein</fullName>
    </submittedName>
</protein>
<dbReference type="VEuPathDB" id="GiardiaDB:GL50803_6174"/>
<dbReference type="OMA" id="TFMRFFD"/>
<comment type="caution">
    <text evidence="1">The sequence shown here is derived from an EMBL/GenBank/DDBJ whole genome shotgun (WGS) entry which is preliminary data.</text>
</comment>
<gene>
    <name evidence="1" type="ORF">GL50803_006174</name>
</gene>
<sequence length="310" mass="35128">MIRIAGLLALTQRSALLKVSSGNERPGDRSYNVSKNEEHMLTGATERVFTKLLIEHLPKQCKSHYWSFQDLMNNDVKGAISSGEPAAATFIFFSGLEQVDVTTELLAKLDELLFTHEHLAIVCFITSELIPYTFMRFFDIYEDLSALAGGEDLQNHKVWSQLSAKLREQTVTNDKIDKIPIHPKLTDSIYSIVMSIQSTVFYHDVLLLPADGEDGAPKTFELTPVKLDLYLIRVIEYWARAIAYYDTLLSSSPLRPVVLPAHVSEARRLVLTHRVATLPLTELTLEERGRMPESFAYLYRLRAMLEALPL</sequence>
<organism evidence="1 2">
    <name type="scientific">Giardia intestinalis (strain ATCC 50803 / WB clone C6)</name>
    <name type="common">Giardia lamblia</name>
    <dbReference type="NCBI Taxonomy" id="184922"/>
    <lineage>
        <taxon>Eukaryota</taxon>
        <taxon>Metamonada</taxon>
        <taxon>Diplomonadida</taxon>
        <taxon>Hexamitidae</taxon>
        <taxon>Giardiinae</taxon>
        <taxon>Giardia</taxon>
    </lineage>
</organism>
<reference evidence="1 2" key="1">
    <citation type="journal article" date="2007" name="Science">
        <title>Genomic minimalism in the early diverging intestinal parasite Giardia lamblia.</title>
        <authorList>
            <person name="Morrison H.G."/>
            <person name="McArthur A.G."/>
            <person name="Gillin F.D."/>
            <person name="Aley S.B."/>
            <person name="Adam R.D."/>
            <person name="Olsen G.J."/>
            <person name="Best A.A."/>
            <person name="Cande W.Z."/>
            <person name="Chen F."/>
            <person name="Cipriano M.J."/>
            <person name="Davids B.J."/>
            <person name="Dawson S.C."/>
            <person name="Elmendorf H.G."/>
            <person name="Hehl A.B."/>
            <person name="Holder M.E."/>
            <person name="Huse S.M."/>
            <person name="Kim U.U."/>
            <person name="Lasek-Nesselquist E."/>
            <person name="Manning G."/>
            <person name="Nigam A."/>
            <person name="Nixon J.E."/>
            <person name="Palm D."/>
            <person name="Passamaneck N.E."/>
            <person name="Prabhu A."/>
            <person name="Reich C.I."/>
            <person name="Reiner D.S."/>
            <person name="Samuelson J."/>
            <person name="Svard S.G."/>
            <person name="Sogin M.L."/>
        </authorList>
    </citation>
    <scope>NUCLEOTIDE SEQUENCE [LARGE SCALE GENOMIC DNA]</scope>
    <source>
        <strain evidence="1 2">WB C6</strain>
    </source>
</reference>
<proteinExistence type="predicted"/>
<dbReference type="Proteomes" id="UP000001548">
    <property type="component" value="Unassembled WGS sequence"/>
</dbReference>
<evidence type="ECO:0000313" key="2">
    <source>
        <dbReference type="Proteomes" id="UP000001548"/>
    </source>
</evidence>
<dbReference type="AlphaFoldDB" id="D3KHW2"/>
<dbReference type="HOGENOM" id="CLU_898465_0_0_1"/>
<keyword evidence="2" id="KW-1185">Reference proteome</keyword>
<dbReference type="EMBL" id="AACB03000001">
    <property type="protein sequence ID" value="KAE8305970.1"/>
    <property type="molecule type" value="Genomic_DNA"/>
</dbReference>
<accession>D3KHW2</accession>
<name>D3KHW2_GIAIC</name>